<dbReference type="EMBL" id="BAABBQ010000001">
    <property type="protein sequence ID" value="GAA4013162.1"/>
    <property type="molecule type" value="Genomic_DNA"/>
</dbReference>
<evidence type="ECO:0000313" key="2">
    <source>
        <dbReference type="Proteomes" id="UP001500235"/>
    </source>
</evidence>
<comment type="caution">
    <text evidence="1">The sequence shown here is derived from an EMBL/GenBank/DDBJ whole genome shotgun (WGS) entry which is preliminary data.</text>
</comment>
<sequence>MRAEEVWNGVLVYGPQSEIERLIKLCHLWTNQVPTDKAVADFGELMMPGSSWSCEYFTWNGVTHGPHKPGEFSFCFDSDGGAPEEIFKRLAEEFPTLEFRCSSIGSQDEFMAEGTFHGASGRQGFTYQRVPADYWGRGSEPEEEDTDVN</sequence>
<name>A0ABP7SLI2_9SPHN</name>
<keyword evidence="2" id="KW-1185">Reference proteome</keyword>
<accession>A0ABP7SLI2</accession>
<evidence type="ECO:0008006" key="3">
    <source>
        <dbReference type="Google" id="ProtNLM"/>
    </source>
</evidence>
<dbReference type="Proteomes" id="UP001500235">
    <property type="component" value="Unassembled WGS sequence"/>
</dbReference>
<reference evidence="2" key="1">
    <citation type="journal article" date="2019" name="Int. J. Syst. Evol. Microbiol.">
        <title>The Global Catalogue of Microorganisms (GCM) 10K type strain sequencing project: providing services to taxonomists for standard genome sequencing and annotation.</title>
        <authorList>
            <consortium name="The Broad Institute Genomics Platform"/>
            <consortium name="The Broad Institute Genome Sequencing Center for Infectious Disease"/>
            <person name="Wu L."/>
            <person name="Ma J."/>
        </authorList>
    </citation>
    <scope>NUCLEOTIDE SEQUENCE [LARGE SCALE GENOMIC DNA]</scope>
    <source>
        <strain evidence="2">JCM 17563</strain>
    </source>
</reference>
<gene>
    <name evidence="1" type="ORF">GCM10022280_09110</name>
</gene>
<protein>
    <recommendedName>
        <fullName evidence="3">YubB ferredoxin-like domain-containing protein</fullName>
    </recommendedName>
</protein>
<evidence type="ECO:0000313" key="1">
    <source>
        <dbReference type="EMBL" id="GAA4013162.1"/>
    </source>
</evidence>
<organism evidence="1 2">
    <name type="scientific">Sphingomonas swuensis</name>
    <dbReference type="NCBI Taxonomy" id="977800"/>
    <lineage>
        <taxon>Bacteria</taxon>
        <taxon>Pseudomonadati</taxon>
        <taxon>Pseudomonadota</taxon>
        <taxon>Alphaproteobacteria</taxon>
        <taxon>Sphingomonadales</taxon>
        <taxon>Sphingomonadaceae</taxon>
        <taxon>Sphingomonas</taxon>
    </lineage>
</organism>
<dbReference type="RefSeq" id="WP_344706199.1">
    <property type="nucleotide sequence ID" value="NZ_BAABBQ010000001.1"/>
</dbReference>
<proteinExistence type="predicted"/>